<proteinExistence type="predicted"/>
<evidence type="ECO:0000313" key="2">
    <source>
        <dbReference type="EMBL" id="MCL6219930.1"/>
    </source>
</evidence>
<organism evidence="2 3">
    <name type="scientific">Zunongwangia pacifica</name>
    <dbReference type="NCBI Taxonomy" id="2911062"/>
    <lineage>
        <taxon>Bacteria</taxon>
        <taxon>Pseudomonadati</taxon>
        <taxon>Bacteroidota</taxon>
        <taxon>Flavobacteriia</taxon>
        <taxon>Flavobacteriales</taxon>
        <taxon>Flavobacteriaceae</taxon>
        <taxon>Zunongwangia</taxon>
    </lineage>
</organism>
<dbReference type="InterPro" id="IPR046235">
    <property type="entry name" value="DUF6268"/>
</dbReference>
<accession>A0A9X2CMW6</accession>
<dbReference type="AlphaFoldDB" id="A0A9X2CMW6"/>
<dbReference type="Pfam" id="PF19783">
    <property type="entry name" value="DUF6268"/>
    <property type="match status" value="1"/>
</dbReference>
<evidence type="ECO:0000313" key="3">
    <source>
        <dbReference type="Proteomes" id="UP001139521"/>
    </source>
</evidence>
<keyword evidence="3" id="KW-1185">Reference proteome</keyword>
<protein>
    <submittedName>
        <fullName evidence="2">DUF6268 family outer membrane beta-barrel protein</fullName>
    </submittedName>
</protein>
<evidence type="ECO:0000259" key="1">
    <source>
        <dbReference type="Pfam" id="PF19783"/>
    </source>
</evidence>
<feature type="domain" description="DUF6268" evidence="1">
    <location>
        <begin position="102"/>
        <end position="271"/>
    </location>
</feature>
<sequence>MSKNIIVILLLSIGARSYSQQDESIISLDYALAPSGDDQLDYNKKQIKLTYPLKLGDFSLKNSFYAAAHQYSSNDLSLGMEYDTDTYYKIAYQPEINYQWTNNFSVFGFADMGISSTLEEKLVSDDYILNYGAGFSLSLKKTILNNIEFGLAYNTTFGKQQFTPLVKADFQLSEAFNLQAGFPLSKLAYKINDRQSLSLQHLYSGNLFNDYPSGETVEMQQVSTSLDYNLMLDTHWGIHFSAGYFHKNDIQLHSEKTTVQSYSNPGMTFSTGFQFKL</sequence>
<dbReference type="RefSeq" id="WP_249602641.1">
    <property type="nucleotide sequence ID" value="NZ_JAKHSK010000029.1"/>
</dbReference>
<dbReference type="EMBL" id="JAKHSK010000029">
    <property type="protein sequence ID" value="MCL6219930.1"/>
    <property type="molecule type" value="Genomic_DNA"/>
</dbReference>
<gene>
    <name evidence="2" type="ORF">L1967_16680</name>
</gene>
<dbReference type="Proteomes" id="UP001139521">
    <property type="component" value="Unassembled WGS sequence"/>
</dbReference>
<comment type="caution">
    <text evidence="2">The sequence shown here is derived from an EMBL/GenBank/DDBJ whole genome shotgun (WGS) entry which is preliminary data.</text>
</comment>
<name>A0A9X2CMW6_9FLAO</name>
<reference evidence="2" key="1">
    <citation type="submission" date="2022-01" db="EMBL/GenBank/DDBJ databases">
        <title>Genome sequencing of Zunongwangia sp. M21534 genome.</title>
        <authorList>
            <person name="Chen Y."/>
            <person name="Dong C."/>
            <person name="Shao Z."/>
        </authorList>
    </citation>
    <scope>NUCLEOTIDE SEQUENCE</scope>
    <source>
        <strain evidence="2">MCCC M21534</strain>
    </source>
</reference>